<keyword evidence="6" id="KW-0106">Calcium</keyword>
<dbReference type="PANTHER" id="PTHR45953:SF1">
    <property type="entry name" value="IDURONATE 2-SULFATASE"/>
    <property type="match status" value="1"/>
</dbReference>
<dbReference type="Pfam" id="PF00884">
    <property type="entry name" value="Sulfatase"/>
    <property type="match status" value="1"/>
</dbReference>
<dbReference type="InterPro" id="IPR017850">
    <property type="entry name" value="Alkaline_phosphatase_core_sf"/>
</dbReference>
<evidence type="ECO:0000256" key="1">
    <source>
        <dbReference type="ARBA" id="ARBA00001913"/>
    </source>
</evidence>
<sequence length="503" mass="56071">MPALPRQRLNIAVSMKLLKTLVLSFAIVGSAPGADHPNVLFIAVDDLNASPNQFRGETAVSTPNIGRLAERGVLFSNAHCAAPACNPSRASVISGLAPSSTGVYVNSQDWRENNVMKDCVTIPHYFQANGYKTMGGGKIYHASSLSKGAYTGFMDSRPWDEYFPSKDRQMPQEVNPPNMPANTLKEFYGGRFDWAELDIEPDEMADAKVVAWASKQLSQTHDQPLFLGVGIYRPHIPWYTPKKYFDLHPADQIQLPEVRAGDLDDVPKAGKNKLKTAWHRWLVDNNKWAGAVRGYNASVSFTDDMIGRLLDALDNGPLADNTIVVLWSDHGYHLGQKQHWEKFALWEQTTRVPFIISAPCVAKAGSRSNEPVSLLDIYPTLNELCGFQPREKLDGNSLVPLLKNPAKKNGRAVVTTNGYKNHAVRSDNWRYIRYADGSEELYDQAGDPKNFTNLASNPEYDTVKEELSAWLPKSDAETHPTGNGKSKWKDTEKKKNQEARNEN</sequence>
<feature type="domain" description="Sulfatase N-terminal" evidence="8">
    <location>
        <begin position="37"/>
        <end position="386"/>
    </location>
</feature>
<reference evidence="9 10" key="1">
    <citation type="submission" date="2019-02" db="EMBL/GenBank/DDBJ databases">
        <title>Deep-cultivation of Planctomycetes and their phenomic and genomic characterization uncovers novel biology.</title>
        <authorList>
            <person name="Wiegand S."/>
            <person name="Jogler M."/>
            <person name="Boedeker C."/>
            <person name="Pinto D."/>
            <person name="Vollmers J."/>
            <person name="Rivas-Marin E."/>
            <person name="Kohn T."/>
            <person name="Peeters S.H."/>
            <person name="Heuer A."/>
            <person name="Rast P."/>
            <person name="Oberbeckmann S."/>
            <person name="Bunk B."/>
            <person name="Jeske O."/>
            <person name="Meyerdierks A."/>
            <person name="Storesund J.E."/>
            <person name="Kallscheuer N."/>
            <person name="Luecker S."/>
            <person name="Lage O.M."/>
            <person name="Pohl T."/>
            <person name="Merkel B.J."/>
            <person name="Hornburger P."/>
            <person name="Mueller R.-W."/>
            <person name="Bruemmer F."/>
            <person name="Labrenz M."/>
            <person name="Spormann A.M."/>
            <person name="Op Den Camp H."/>
            <person name="Overmann J."/>
            <person name="Amann R."/>
            <person name="Jetten M.S.M."/>
            <person name="Mascher T."/>
            <person name="Medema M.H."/>
            <person name="Devos D.P."/>
            <person name="Kaster A.-K."/>
            <person name="Ovreas L."/>
            <person name="Rohde M."/>
            <person name="Galperin M.Y."/>
            <person name="Jogler C."/>
        </authorList>
    </citation>
    <scope>NUCLEOTIDE SEQUENCE [LARGE SCALE GENOMIC DNA]</scope>
    <source>
        <strain evidence="9 10">CA13</strain>
    </source>
</reference>
<proteinExistence type="inferred from homology"/>
<comment type="cofactor">
    <cofactor evidence="1">
        <name>Ca(2+)</name>
        <dbReference type="ChEBI" id="CHEBI:29108"/>
    </cofactor>
</comment>
<dbReference type="EMBL" id="SJPJ01000001">
    <property type="protein sequence ID" value="TWT81422.1"/>
    <property type="molecule type" value="Genomic_DNA"/>
</dbReference>
<evidence type="ECO:0000256" key="5">
    <source>
        <dbReference type="ARBA" id="ARBA00022801"/>
    </source>
</evidence>
<dbReference type="GO" id="GO:0047753">
    <property type="term" value="F:choline-sulfatase activity"/>
    <property type="evidence" value="ECO:0007669"/>
    <property type="project" value="UniProtKB-EC"/>
</dbReference>
<dbReference type="GO" id="GO:0004423">
    <property type="term" value="F:iduronate-2-sulfatase activity"/>
    <property type="evidence" value="ECO:0007669"/>
    <property type="project" value="InterPro"/>
</dbReference>
<keyword evidence="4" id="KW-0732">Signal</keyword>
<dbReference type="GO" id="GO:0046872">
    <property type="term" value="F:metal ion binding"/>
    <property type="evidence" value="ECO:0007669"/>
    <property type="project" value="UniProtKB-KW"/>
</dbReference>
<dbReference type="EC" id="3.1.6.6" evidence="9"/>
<keyword evidence="10" id="KW-1185">Reference proteome</keyword>
<protein>
    <submittedName>
        <fullName evidence="9">Choline-sulfatase</fullName>
        <ecNumber evidence="9">3.1.6.6</ecNumber>
    </submittedName>
</protein>
<dbReference type="GO" id="GO:0005737">
    <property type="term" value="C:cytoplasm"/>
    <property type="evidence" value="ECO:0007669"/>
    <property type="project" value="TreeGrafter"/>
</dbReference>
<evidence type="ECO:0000313" key="10">
    <source>
        <dbReference type="Proteomes" id="UP000315010"/>
    </source>
</evidence>
<accession>A0A5C5Z211</accession>
<feature type="compositionally biased region" description="Basic and acidic residues" evidence="7">
    <location>
        <begin position="487"/>
        <end position="503"/>
    </location>
</feature>
<evidence type="ECO:0000256" key="2">
    <source>
        <dbReference type="ARBA" id="ARBA00008779"/>
    </source>
</evidence>
<evidence type="ECO:0000256" key="6">
    <source>
        <dbReference type="ARBA" id="ARBA00022837"/>
    </source>
</evidence>
<dbReference type="SUPFAM" id="SSF53649">
    <property type="entry name" value="Alkaline phosphatase-like"/>
    <property type="match status" value="1"/>
</dbReference>
<evidence type="ECO:0000259" key="8">
    <source>
        <dbReference type="Pfam" id="PF00884"/>
    </source>
</evidence>
<organism evidence="9 10">
    <name type="scientific">Novipirellula herctigrandis</name>
    <dbReference type="NCBI Taxonomy" id="2527986"/>
    <lineage>
        <taxon>Bacteria</taxon>
        <taxon>Pseudomonadati</taxon>
        <taxon>Planctomycetota</taxon>
        <taxon>Planctomycetia</taxon>
        <taxon>Pirellulales</taxon>
        <taxon>Pirellulaceae</taxon>
        <taxon>Novipirellula</taxon>
    </lineage>
</organism>
<comment type="caution">
    <text evidence="9">The sequence shown here is derived from an EMBL/GenBank/DDBJ whole genome shotgun (WGS) entry which is preliminary data.</text>
</comment>
<dbReference type="InterPro" id="IPR035874">
    <property type="entry name" value="IDS"/>
</dbReference>
<dbReference type="PANTHER" id="PTHR45953">
    <property type="entry name" value="IDURONATE 2-SULFATASE"/>
    <property type="match status" value="1"/>
</dbReference>
<keyword evidence="5 9" id="KW-0378">Hydrolase</keyword>
<dbReference type="InterPro" id="IPR000917">
    <property type="entry name" value="Sulfatase_N"/>
</dbReference>
<dbReference type="CDD" id="cd16030">
    <property type="entry name" value="iduronate-2-sulfatase"/>
    <property type="match status" value="1"/>
</dbReference>
<evidence type="ECO:0000256" key="4">
    <source>
        <dbReference type="ARBA" id="ARBA00022729"/>
    </source>
</evidence>
<dbReference type="Gene3D" id="3.40.720.10">
    <property type="entry name" value="Alkaline Phosphatase, subunit A"/>
    <property type="match status" value="1"/>
</dbReference>
<evidence type="ECO:0000256" key="3">
    <source>
        <dbReference type="ARBA" id="ARBA00022723"/>
    </source>
</evidence>
<evidence type="ECO:0000256" key="7">
    <source>
        <dbReference type="SAM" id="MobiDB-lite"/>
    </source>
</evidence>
<keyword evidence="3" id="KW-0479">Metal-binding</keyword>
<dbReference type="OrthoDB" id="236884at2"/>
<name>A0A5C5Z211_9BACT</name>
<dbReference type="AlphaFoldDB" id="A0A5C5Z211"/>
<gene>
    <name evidence="9" type="primary">betC_17</name>
    <name evidence="9" type="ORF">CA13_28750</name>
</gene>
<comment type="similarity">
    <text evidence="2">Belongs to the sulfatase family.</text>
</comment>
<feature type="region of interest" description="Disordered" evidence="7">
    <location>
        <begin position="468"/>
        <end position="503"/>
    </location>
</feature>
<evidence type="ECO:0000313" key="9">
    <source>
        <dbReference type="EMBL" id="TWT81422.1"/>
    </source>
</evidence>
<dbReference type="Proteomes" id="UP000315010">
    <property type="component" value="Unassembled WGS sequence"/>
</dbReference>